<dbReference type="AlphaFoldDB" id="A0A6U1T6I5"/>
<proteinExistence type="predicted"/>
<protein>
    <submittedName>
        <fullName evidence="2">Uncharacterized protein</fullName>
    </submittedName>
</protein>
<dbReference type="EMBL" id="HBKP01003062">
    <property type="protein sequence ID" value="CAE2203332.1"/>
    <property type="molecule type" value="Transcribed_RNA"/>
</dbReference>
<dbReference type="EMBL" id="HBKP01003061">
    <property type="protein sequence ID" value="CAE2203329.1"/>
    <property type="molecule type" value="Transcribed_RNA"/>
</dbReference>
<dbReference type="InterPro" id="IPR011050">
    <property type="entry name" value="Pectin_lyase_fold/virulence"/>
</dbReference>
<accession>A0A6U1T6I5</accession>
<organism evidence="2">
    <name type="scientific">Vannella robusta</name>
    <dbReference type="NCBI Taxonomy" id="1487602"/>
    <lineage>
        <taxon>Eukaryota</taxon>
        <taxon>Amoebozoa</taxon>
        <taxon>Discosea</taxon>
        <taxon>Flabellinia</taxon>
        <taxon>Vannellidae</taxon>
        <taxon>Vannella</taxon>
    </lineage>
</organism>
<evidence type="ECO:0000313" key="1">
    <source>
        <dbReference type="EMBL" id="CAE2203329.1"/>
    </source>
</evidence>
<evidence type="ECO:0000313" key="2">
    <source>
        <dbReference type="EMBL" id="CAE2203332.1"/>
    </source>
</evidence>
<dbReference type="Gene3D" id="2.160.20.10">
    <property type="entry name" value="Single-stranded right-handed beta-helix, Pectin lyase-like"/>
    <property type="match status" value="1"/>
</dbReference>
<sequence>METMEAECYEAGFPLSNQFRSTGGLYDDHAFALGFFAAINVVSDDVEIDLNGFKLQQAAEHRLQQKFFSLIELGNMPFVPREGPLPFGDKFQSVSNIVIKNGVLGNNAHHGIHGNFPTNVTVDNVDIFGYEIAGIALNGASCVTIKNVRLLGTATDVPVLASYLGSRLISKYVDYLVDNGYSDTLSFGETVLNAQEVQNALRAAITEAFHDVVHDDEYLDSINPEHEEAFAVLHNKKRLADGSSYGILLNKAGTSVFEFPEVSEDNAEGVYLINVEVRDHFAGLNEIVHTTYMGEPVSDPNGVAFQILNKHPYSGEYVTISSDDWSTATYVGNFLANAQALVGKAVLSGFFDGTPLETSKTKFNMQPEVISWIENGGTVAEYIELFPLMCSSDAQAHVPKGAIGIKLDGSAQITAKGVKIHNVRNFADLGVLDCGYTTEETMHPQAFFPGYVANSARGMSISGSVHVKVEDLVIDGVTSDTGSAYGLDIMRDSRNILVMNAFVDYVLGAPSLSEEDFQGPNHVGEAVGFNINNQASSITLKQISCGEHLQAAGEVEHLRDNSLQI</sequence>
<dbReference type="InterPro" id="IPR012334">
    <property type="entry name" value="Pectin_lyas_fold"/>
</dbReference>
<dbReference type="SUPFAM" id="SSF51126">
    <property type="entry name" value="Pectin lyase-like"/>
    <property type="match status" value="2"/>
</dbReference>
<reference evidence="2" key="1">
    <citation type="submission" date="2021-01" db="EMBL/GenBank/DDBJ databases">
        <authorList>
            <person name="Corre E."/>
            <person name="Pelletier E."/>
            <person name="Niang G."/>
            <person name="Scheremetjew M."/>
            <person name="Finn R."/>
            <person name="Kale V."/>
            <person name="Holt S."/>
            <person name="Cochrane G."/>
            <person name="Meng A."/>
            <person name="Brown T."/>
            <person name="Cohen L."/>
        </authorList>
    </citation>
    <scope>NUCLEOTIDE SEQUENCE</scope>
    <source>
        <strain evidence="2">DIVA3 518/3/11/1/6</strain>
    </source>
</reference>
<name>A0A6U1T6I5_9EUKA</name>
<gene>
    <name evidence="1" type="ORF">VSP0166_LOCUS2183</name>
    <name evidence="2" type="ORF">VSP0166_LOCUS2184</name>
</gene>